<dbReference type="PANTHER" id="PTHR44170:SF5">
    <property type="entry name" value="IMMUNOGLOBULIN SUPERFAMILY DCC SUBCLASS MEMBER 4"/>
    <property type="match status" value="1"/>
</dbReference>
<keyword evidence="7 12" id="KW-0472">Membrane</keyword>
<dbReference type="InterPro" id="IPR013783">
    <property type="entry name" value="Ig-like_fold"/>
</dbReference>
<dbReference type="FunFam" id="2.60.40.10:FF:000930">
    <property type="entry name" value="immunoglobulin superfamily DCC subclass member 3"/>
    <property type="match status" value="1"/>
</dbReference>
<dbReference type="Gene3D" id="2.60.40.10">
    <property type="entry name" value="Immunoglobulins"/>
    <property type="match status" value="9"/>
</dbReference>
<evidence type="ECO:0000259" key="14">
    <source>
        <dbReference type="PROSITE" id="PS50853"/>
    </source>
</evidence>
<feature type="domain" description="Fibronectin type-III" evidence="14">
    <location>
        <begin position="781"/>
        <end position="874"/>
    </location>
</feature>
<dbReference type="FunFam" id="2.60.40.10:FF:000299">
    <property type="entry name" value="protogenin isoform X2"/>
    <property type="match status" value="1"/>
</dbReference>
<evidence type="ECO:0000313" key="15">
    <source>
        <dbReference type="EMBL" id="KAK1802176.1"/>
    </source>
</evidence>
<dbReference type="InterPro" id="IPR003599">
    <property type="entry name" value="Ig_sub"/>
</dbReference>
<evidence type="ECO:0000256" key="2">
    <source>
        <dbReference type="ARBA" id="ARBA00009588"/>
    </source>
</evidence>
<accession>A0AAD8ZN59</accession>
<evidence type="ECO:0000313" key="16">
    <source>
        <dbReference type="Proteomes" id="UP001239994"/>
    </source>
</evidence>
<keyword evidence="3 12" id="KW-0812">Transmembrane</keyword>
<dbReference type="GO" id="GO:0098609">
    <property type="term" value="P:cell-cell adhesion"/>
    <property type="evidence" value="ECO:0007669"/>
    <property type="project" value="TreeGrafter"/>
</dbReference>
<evidence type="ECO:0000256" key="10">
    <source>
        <dbReference type="ARBA" id="ARBA00023319"/>
    </source>
</evidence>
<comment type="subcellular location">
    <subcellularLocation>
        <location evidence="1">Membrane</location>
        <topology evidence="1">Single-pass membrane protein</topology>
    </subcellularLocation>
</comment>
<dbReference type="InterPro" id="IPR036116">
    <property type="entry name" value="FN3_sf"/>
</dbReference>
<protein>
    <recommendedName>
        <fullName evidence="17">Immunoglobulin superfamily DCC subclass member 4</fullName>
    </recommendedName>
</protein>
<feature type="transmembrane region" description="Helical" evidence="12">
    <location>
        <begin position="1052"/>
        <end position="1075"/>
    </location>
</feature>
<dbReference type="FunFam" id="2.60.40.10:FF:000551">
    <property type="entry name" value="Protogenin A"/>
    <property type="match status" value="1"/>
</dbReference>
<evidence type="ECO:0000259" key="13">
    <source>
        <dbReference type="PROSITE" id="PS50835"/>
    </source>
</evidence>
<dbReference type="PROSITE" id="PS50835">
    <property type="entry name" value="IG_LIKE"/>
    <property type="match status" value="4"/>
</dbReference>
<dbReference type="InterPro" id="IPR003961">
    <property type="entry name" value="FN3_dom"/>
</dbReference>
<dbReference type="Pfam" id="PF00041">
    <property type="entry name" value="fn3"/>
    <property type="match status" value="5"/>
</dbReference>
<organism evidence="15 16">
    <name type="scientific">Electrophorus voltai</name>
    <dbReference type="NCBI Taxonomy" id="2609070"/>
    <lineage>
        <taxon>Eukaryota</taxon>
        <taxon>Metazoa</taxon>
        <taxon>Chordata</taxon>
        <taxon>Craniata</taxon>
        <taxon>Vertebrata</taxon>
        <taxon>Euteleostomi</taxon>
        <taxon>Actinopterygii</taxon>
        <taxon>Neopterygii</taxon>
        <taxon>Teleostei</taxon>
        <taxon>Ostariophysi</taxon>
        <taxon>Gymnotiformes</taxon>
        <taxon>Gymnotoidei</taxon>
        <taxon>Gymnotidae</taxon>
        <taxon>Electrophorus</taxon>
    </lineage>
</organism>
<feature type="compositionally biased region" description="Polar residues" evidence="11">
    <location>
        <begin position="1358"/>
        <end position="1367"/>
    </location>
</feature>
<dbReference type="InterPro" id="IPR036179">
    <property type="entry name" value="Ig-like_dom_sf"/>
</dbReference>
<feature type="domain" description="Fibronectin type-III" evidence="14">
    <location>
        <begin position="451"/>
        <end position="546"/>
    </location>
</feature>
<dbReference type="PANTHER" id="PTHR44170">
    <property type="entry name" value="PROTEIN SIDEKICK"/>
    <property type="match status" value="1"/>
</dbReference>
<reference evidence="15" key="1">
    <citation type="submission" date="2023-03" db="EMBL/GenBank/DDBJ databases">
        <title>Electrophorus voltai genome.</title>
        <authorList>
            <person name="Bian C."/>
        </authorList>
    </citation>
    <scope>NUCLEOTIDE SEQUENCE</scope>
    <source>
        <strain evidence="15">CB-2022</strain>
        <tissue evidence="15">Muscle</tissue>
    </source>
</reference>
<dbReference type="SMART" id="SM00408">
    <property type="entry name" value="IGc2"/>
    <property type="match status" value="3"/>
</dbReference>
<feature type="region of interest" description="Disordered" evidence="11">
    <location>
        <begin position="1222"/>
        <end position="1299"/>
    </location>
</feature>
<evidence type="ECO:0000256" key="1">
    <source>
        <dbReference type="ARBA" id="ARBA00004167"/>
    </source>
</evidence>
<keyword evidence="8" id="KW-1015">Disulfide bond</keyword>
<keyword evidence="5" id="KW-0677">Repeat</keyword>
<evidence type="ECO:0000256" key="4">
    <source>
        <dbReference type="ARBA" id="ARBA00022729"/>
    </source>
</evidence>
<dbReference type="SMART" id="SM00409">
    <property type="entry name" value="IG"/>
    <property type="match status" value="3"/>
</dbReference>
<proteinExistence type="inferred from homology"/>
<feature type="domain" description="Fibronectin type-III" evidence="14">
    <location>
        <begin position="879"/>
        <end position="974"/>
    </location>
</feature>
<keyword evidence="6 12" id="KW-1133">Transmembrane helix</keyword>
<dbReference type="EMBL" id="JAROKS010000007">
    <property type="protein sequence ID" value="KAK1802176.1"/>
    <property type="molecule type" value="Genomic_DNA"/>
</dbReference>
<feature type="domain" description="Fibronectin type-III" evidence="14">
    <location>
        <begin position="651"/>
        <end position="754"/>
    </location>
</feature>
<dbReference type="CDD" id="cd00063">
    <property type="entry name" value="FN3"/>
    <property type="match status" value="5"/>
</dbReference>
<feature type="domain" description="Ig-like" evidence="13">
    <location>
        <begin position="35"/>
        <end position="131"/>
    </location>
</feature>
<dbReference type="InterPro" id="IPR013098">
    <property type="entry name" value="Ig_I-set"/>
</dbReference>
<feature type="domain" description="Ig-like" evidence="13">
    <location>
        <begin position="356"/>
        <end position="441"/>
    </location>
</feature>
<evidence type="ECO:0000256" key="5">
    <source>
        <dbReference type="ARBA" id="ARBA00022737"/>
    </source>
</evidence>
<dbReference type="GO" id="GO:0016020">
    <property type="term" value="C:membrane"/>
    <property type="evidence" value="ECO:0007669"/>
    <property type="project" value="UniProtKB-SubCell"/>
</dbReference>
<keyword evidence="16" id="KW-1185">Reference proteome</keyword>
<dbReference type="InterPro" id="IPR003598">
    <property type="entry name" value="Ig_sub2"/>
</dbReference>
<keyword evidence="4" id="KW-0732">Signal</keyword>
<sequence>MLLNVDKPFLGYAVGQISCECTLLTLFLVAPAESPASVELSCGPGPAHVVLETPRPLLLDCHLGAVEAPRNVTWLRDGAVLGESEAIQLLPNGSLLVLPAGRDWQTPAHVEGDYRCLSGSSFGALTSRTVTLQLASLSRFLQDPESQVVPTGGTARFQCHVDGLPVPSITWEKDQVPLPVPADSDDPARYVTLPNGVLQILGVIKDDEGLYRCVASNSARKRYSQNASLTVTSGPSEESEVVIIAPPRDSTVVLGLPAVLECMAQGQPKPFVSWSRQDGKPIATDVVVLATNLVIPDTRSHHAGVYVCRANKPKTRNFVSASAEIRVLGKQSRSSCDDEVLLVRQLAAHAQEPAAPVILQPPETVSLSRGNTARFVCNGSGEPRPALRWLKNGEPVRWSARVRTQSPGVLLINQLGLADAGYYQCLASNSLGVTCAAAKLSVIVREGLPSPPRQLEATAHSSTSALLTWEPPEHNSDQVIGFSIHYQRATAGSDNMEYQFAVNNDTTELHVKELQPHTAYTFYVVAYSPMGASRPSQSVTVEMLEDVPSASPQLSLLSTSPTEIRAMWMPLSSHHSRGDIMRYRIDYCMLEHTAELFSVEVAGNETQVTLKNLKPSHTYQLRIAAGTQAGFGRPSEWAVHHTPNLTQVLFAPTELKVRAKMHSLHVTWQPPPNHTQITSYKLAYREVDGEEPANEENPAGDAHEIRLRKRVKHYEITGLAPDCLYEVKVWACNKQTEGYPAVWKGRTDKFTEPDFIRIRLWTHHAIIFFNVRPPNSLPPLPPSNVKAQANSSTSIWLQWEKPPFSNERVVTYTIRCSPAGTRNASLISYYTSTSQEILLGALKPFTRYEIAVQSNGINMGGPFSGTVEESTLADRPSSPPTDLQLSAINSFSVLVSWRPPLEPNGIIVSYRMLYSGNLSQPDHLWTNLSHDGSVTSTEVLDLMSETRYYFKMAACTEVGVGPFSPVKDVHTPPKQYGKDLRHSIHWSEDMSIAFADTKQVLANGDILSYPLPEAPIALVDAPDCAMGAVYEQLVDGAWQSLAFLVGKLDVHAVTGIIVGVCLGLLCILLCMCVSFRNGKSREASAGLEPSAVGPQYRRGGHPVSASVHDCTDCHELETLMQPGAQDPPLSLMEPSEQQHLMGSVGVLDSAESKPMWNGSVSRDWASRITTYRDTITEESTSILNGPLDGPNAANIERGCEECLHSLGSNQVEAEVIVHSELSEPVEDQGVPTLGSPISKGPPESMEDQLDQTVGSPVSQGPLYKEESPPLQHTTSPSFSGPASALELHPSSPPLSSPIQEVLSNHSGVQQSGLVQLTAGGVKNERVGLTNGFHTSEHLRPRRGSQDRDHRLRPAVKALNQSGLPPSSATLVRAGLIQATSAGLRP</sequence>
<evidence type="ECO:0000256" key="8">
    <source>
        <dbReference type="ARBA" id="ARBA00023157"/>
    </source>
</evidence>
<dbReference type="SUPFAM" id="SSF48726">
    <property type="entry name" value="Immunoglobulin"/>
    <property type="match status" value="4"/>
</dbReference>
<dbReference type="Pfam" id="PF07679">
    <property type="entry name" value="I-set"/>
    <property type="match status" value="2"/>
</dbReference>
<comment type="caution">
    <text evidence="15">The sequence shown here is derived from an EMBL/GenBank/DDBJ whole genome shotgun (WGS) entry which is preliminary data.</text>
</comment>
<dbReference type="SUPFAM" id="SSF49265">
    <property type="entry name" value="Fibronectin type III"/>
    <property type="match status" value="3"/>
</dbReference>
<gene>
    <name evidence="15" type="ORF">P4O66_021837</name>
</gene>
<evidence type="ECO:0000256" key="3">
    <source>
        <dbReference type="ARBA" id="ARBA00022692"/>
    </source>
</evidence>
<evidence type="ECO:0000256" key="7">
    <source>
        <dbReference type="ARBA" id="ARBA00023136"/>
    </source>
</evidence>
<keyword evidence="10" id="KW-0393">Immunoglobulin domain</keyword>
<dbReference type="InterPro" id="IPR007110">
    <property type="entry name" value="Ig-like_dom"/>
</dbReference>
<evidence type="ECO:0000256" key="9">
    <source>
        <dbReference type="ARBA" id="ARBA00023180"/>
    </source>
</evidence>
<feature type="compositionally biased region" description="Basic and acidic residues" evidence="11">
    <location>
        <begin position="1334"/>
        <end position="1351"/>
    </location>
</feature>
<dbReference type="PROSITE" id="PS50853">
    <property type="entry name" value="FN3"/>
    <property type="match status" value="5"/>
</dbReference>
<feature type="domain" description="Fibronectin type-III" evidence="14">
    <location>
        <begin position="548"/>
        <end position="645"/>
    </location>
</feature>
<keyword evidence="9" id="KW-0325">Glycoprotein</keyword>
<dbReference type="SMART" id="SM00060">
    <property type="entry name" value="FN3"/>
    <property type="match status" value="5"/>
</dbReference>
<evidence type="ECO:0000256" key="6">
    <source>
        <dbReference type="ARBA" id="ARBA00022989"/>
    </source>
</evidence>
<name>A0AAD8ZN59_9TELE</name>
<comment type="similarity">
    <text evidence="2">Belongs to the immunoglobulin superfamily. DCC family.</text>
</comment>
<feature type="domain" description="Ig-like" evidence="13">
    <location>
        <begin position="235"/>
        <end position="326"/>
    </location>
</feature>
<dbReference type="Proteomes" id="UP001239994">
    <property type="component" value="Unassembled WGS sequence"/>
</dbReference>
<evidence type="ECO:0000256" key="12">
    <source>
        <dbReference type="SAM" id="Phobius"/>
    </source>
</evidence>
<feature type="domain" description="Ig-like" evidence="13">
    <location>
        <begin position="138"/>
        <end position="230"/>
    </location>
</feature>
<feature type="compositionally biased region" description="Polar residues" evidence="11">
    <location>
        <begin position="1270"/>
        <end position="1280"/>
    </location>
</feature>
<feature type="region of interest" description="Disordered" evidence="11">
    <location>
        <begin position="1333"/>
        <end position="1367"/>
    </location>
</feature>
<evidence type="ECO:0008006" key="17">
    <source>
        <dbReference type="Google" id="ProtNLM"/>
    </source>
</evidence>
<dbReference type="Pfam" id="PF13927">
    <property type="entry name" value="Ig_3"/>
    <property type="match status" value="1"/>
</dbReference>
<evidence type="ECO:0000256" key="11">
    <source>
        <dbReference type="SAM" id="MobiDB-lite"/>
    </source>
</evidence>